<dbReference type="PANTHER" id="PTHR42839:SF1">
    <property type="entry name" value="ISOCHORISMATE SYNTHASE MENF"/>
    <property type="match status" value="1"/>
</dbReference>
<evidence type="ECO:0000256" key="3">
    <source>
        <dbReference type="ARBA" id="ARBA00012824"/>
    </source>
</evidence>
<dbReference type="Proteomes" id="UP000053941">
    <property type="component" value="Unassembled WGS sequence"/>
</dbReference>
<proteinExistence type="inferred from homology"/>
<reference evidence="7 8" key="1">
    <citation type="submission" date="2015-10" db="EMBL/GenBank/DDBJ databases">
        <title>Metagenome-Assembled Genomes uncover a global brackish microbiome.</title>
        <authorList>
            <person name="Hugerth L.W."/>
            <person name="Larsson J."/>
            <person name="Alneberg J."/>
            <person name="Lindh M.V."/>
            <person name="Legrand C."/>
            <person name="Pinhassi J."/>
            <person name="Andersson A.F."/>
        </authorList>
    </citation>
    <scope>NUCLEOTIDE SEQUENCE [LARGE SCALE GENOMIC DNA]</scope>
    <source>
        <strain evidence="7">BACL2 MAG-120802-bin41</strain>
    </source>
</reference>
<evidence type="ECO:0000259" key="6">
    <source>
        <dbReference type="Pfam" id="PF00425"/>
    </source>
</evidence>
<name>A0A0R2P4X7_9ACTN</name>
<keyword evidence="4" id="KW-0413">Isomerase</keyword>
<dbReference type="Pfam" id="PF00425">
    <property type="entry name" value="Chorismate_bind"/>
    <property type="match status" value="1"/>
</dbReference>
<dbReference type="PANTHER" id="PTHR42839">
    <property type="entry name" value="ISOCHORISMATE SYNTHASE ENTC"/>
    <property type="match status" value="1"/>
</dbReference>
<accession>A0A0R2P4X7</accession>
<comment type="caution">
    <text evidence="7">The sequence shown here is derived from an EMBL/GenBank/DDBJ whole genome shotgun (WGS) entry which is preliminary data.</text>
</comment>
<sequence length="410" mass="44488">MPISATTELLGEHPELLDIAIADIEDGQITSWVRGGDGLIGFGVYKSHTVKGADRFEQARRWWRAEINSLNIANNSHGLGSGPILFTSFSFDEAEDSMLIIPRVVVGQSNGKSWITWIGDGLQPKLERGEEQVRPLNISWSGSNGDIWRERVALAIGKIKDAKLDKVVLARFLTGKSEEGIDVRRLLRLLAKEYPSTWVYSNSGLVGATPELLVRLSKSLITSRVLAGTIRKTGEDERDLALAGSLARSSKDLEEHEYAVQSVADALTPLCRSLNVPETPFVLHLSNVMHLATDVTAVLSDSANPADIFDLASKLHPSAAVCGTPRDLAKRAIDEIEGISRGRYAGPVGWIDSKGDGELALALRCGQITSDGKSIRIYAGCGIVAGSDPEREYAESQAKLLPMRSALEKH</sequence>
<dbReference type="SUPFAM" id="SSF56322">
    <property type="entry name" value="ADC synthase"/>
    <property type="match status" value="1"/>
</dbReference>
<dbReference type="InterPro" id="IPR015890">
    <property type="entry name" value="Chorismate_C"/>
</dbReference>
<dbReference type="GO" id="GO:0009697">
    <property type="term" value="P:salicylic acid biosynthetic process"/>
    <property type="evidence" value="ECO:0007669"/>
    <property type="project" value="TreeGrafter"/>
</dbReference>
<evidence type="ECO:0000256" key="1">
    <source>
        <dbReference type="ARBA" id="ARBA00000799"/>
    </source>
</evidence>
<dbReference type="InterPro" id="IPR005801">
    <property type="entry name" value="ADC_synthase"/>
</dbReference>
<evidence type="ECO:0000256" key="2">
    <source>
        <dbReference type="ARBA" id="ARBA00005297"/>
    </source>
</evidence>
<dbReference type="EMBL" id="LIAS01000034">
    <property type="protein sequence ID" value="KRO30989.1"/>
    <property type="molecule type" value="Genomic_DNA"/>
</dbReference>
<protein>
    <recommendedName>
        <fullName evidence="3">isochorismate synthase</fullName>
        <ecNumber evidence="3">5.4.4.2</ecNumber>
    </recommendedName>
    <alternativeName>
        <fullName evidence="5">Isochorismate mutase</fullName>
    </alternativeName>
</protein>
<dbReference type="AlphaFoldDB" id="A0A0R2P4X7"/>
<gene>
    <name evidence="7" type="ORF">ABR60_02460</name>
</gene>
<dbReference type="EC" id="5.4.4.2" evidence="3"/>
<evidence type="ECO:0000256" key="5">
    <source>
        <dbReference type="ARBA" id="ARBA00041564"/>
    </source>
</evidence>
<dbReference type="Gene3D" id="3.60.120.10">
    <property type="entry name" value="Anthranilate synthase"/>
    <property type="match status" value="1"/>
</dbReference>
<feature type="domain" description="Chorismate-utilising enzyme C-terminal" evidence="6">
    <location>
        <begin position="146"/>
        <end position="399"/>
    </location>
</feature>
<evidence type="ECO:0000313" key="8">
    <source>
        <dbReference type="Proteomes" id="UP000053941"/>
    </source>
</evidence>
<evidence type="ECO:0000256" key="4">
    <source>
        <dbReference type="ARBA" id="ARBA00023235"/>
    </source>
</evidence>
<dbReference type="InterPro" id="IPR004561">
    <property type="entry name" value="IsoChor_synthase"/>
</dbReference>
<comment type="similarity">
    <text evidence="2">Belongs to the isochorismate synthase family.</text>
</comment>
<dbReference type="NCBIfam" id="TIGR00543">
    <property type="entry name" value="isochor_syn"/>
    <property type="match status" value="1"/>
</dbReference>
<comment type="catalytic activity">
    <reaction evidence="1">
        <text>chorismate = isochorismate</text>
        <dbReference type="Rhea" id="RHEA:18985"/>
        <dbReference type="ChEBI" id="CHEBI:29748"/>
        <dbReference type="ChEBI" id="CHEBI:29780"/>
        <dbReference type="EC" id="5.4.4.2"/>
    </reaction>
</comment>
<organism evidence="7 8">
    <name type="scientific">Actinobacteria bacterium BACL2 MAG-120802-bin41</name>
    <dbReference type="NCBI Taxonomy" id="1655568"/>
    <lineage>
        <taxon>Bacteria</taxon>
        <taxon>Bacillati</taxon>
        <taxon>Actinomycetota</taxon>
        <taxon>Actinomycetes</taxon>
        <taxon>Actinomycetes incertae sedis</taxon>
        <taxon>ac1 cluster</taxon>
    </lineage>
</organism>
<dbReference type="GO" id="GO:0008909">
    <property type="term" value="F:isochorismate synthase activity"/>
    <property type="evidence" value="ECO:0007669"/>
    <property type="project" value="UniProtKB-EC"/>
</dbReference>
<evidence type="ECO:0000313" key="7">
    <source>
        <dbReference type="EMBL" id="KRO30989.1"/>
    </source>
</evidence>